<dbReference type="AlphaFoldDB" id="A0AAV0RUV7"/>
<evidence type="ECO:0000256" key="5">
    <source>
        <dbReference type="ARBA" id="ARBA00022679"/>
    </source>
</evidence>
<keyword evidence="10" id="KW-1185">Reference proteome</keyword>
<dbReference type="EMBL" id="CAMGYJ010000011">
    <property type="protein sequence ID" value="CAI0560112.1"/>
    <property type="molecule type" value="Genomic_DNA"/>
</dbReference>
<evidence type="ECO:0000256" key="7">
    <source>
        <dbReference type="RuleBase" id="RU362027"/>
    </source>
</evidence>
<dbReference type="Pfam" id="PF01501">
    <property type="entry name" value="Glyco_transf_8"/>
    <property type="match status" value="1"/>
</dbReference>
<sequence>MTLDINYLRGTMAAVLSMLQHSTCPENLSFHFLSAHSEPELSASINQTFPYLTFRIYNFNPNWVRGKISRSIRQALDQPLNYARIYLADILPSEVGRVIYFDSDIIVVDDIDKLWNVTWKVRSSRRPSTATPTSPRTSPTGFGPTGSWLGPSRGGGHVTSTRV</sequence>
<dbReference type="InterPro" id="IPR050748">
    <property type="entry name" value="Glycosyltrans_8_dom-fam"/>
</dbReference>
<dbReference type="GO" id="GO:0016757">
    <property type="term" value="F:glycosyltransferase activity"/>
    <property type="evidence" value="ECO:0007669"/>
    <property type="project" value="UniProtKB-KW"/>
</dbReference>
<keyword evidence="6" id="KW-0812">Transmembrane</keyword>
<evidence type="ECO:0000256" key="3">
    <source>
        <dbReference type="ARBA" id="ARBA00006351"/>
    </source>
</evidence>
<comment type="subcellular location">
    <subcellularLocation>
        <location evidence="1">Membrane</location>
        <topology evidence="1">Single-pass type II membrane protein</topology>
    </subcellularLocation>
</comment>
<evidence type="ECO:0000313" key="10">
    <source>
        <dbReference type="Proteomes" id="UP001154282"/>
    </source>
</evidence>
<name>A0AAV0RUV7_9ROSI</name>
<evidence type="ECO:0000256" key="4">
    <source>
        <dbReference type="ARBA" id="ARBA00022676"/>
    </source>
</evidence>
<dbReference type="Gene3D" id="3.90.550.10">
    <property type="entry name" value="Spore Coat Polysaccharide Biosynthesis Protein SpsA, Chain A"/>
    <property type="match status" value="1"/>
</dbReference>
<accession>A0AAV0RUV7</accession>
<keyword evidence="5" id="KW-0808">Transferase</keyword>
<evidence type="ECO:0000313" key="9">
    <source>
        <dbReference type="EMBL" id="CAI0560112.1"/>
    </source>
</evidence>
<evidence type="ECO:0000256" key="8">
    <source>
        <dbReference type="SAM" id="MobiDB-lite"/>
    </source>
</evidence>
<dbReference type="InterPro" id="IPR029044">
    <property type="entry name" value="Nucleotide-diphossugar_trans"/>
</dbReference>
<feature type="region of interest" description="Disordered" evidence="8">
    <location>
        <begin position="125"/>
        <end position="163"/>
    </location>
</feature>
<dbReference type="InterPro" id="IPR002495">
    <property type="entry name" value="Glyco_trans_8"/>
</dbReference>
<comment type="caution">
    <text evidence="9">The sequence shown here is derived from an EMBL/GenBank/DDBJ whole genome shotgun (WGS) entry which is preliminary data.</text>
</comment>
<reference evidence="9" key="1">
    <citation type="submission" date="2022-08" db="EMBL/GenBank/DDBJ databases">
        <authorList>
            <person name="Gutierrez-Valencia J."/>
        </authorList>
    </citation>
    <scope>NUCLEOTIDE SEQUENCE</scope>
</reference>
<evidence type="ECO:0000256" key="1">
    <source>
        <dbReference type="ARBA" id="ARBA00004606"/>
    </source>
</evidence>
<comment type="similarity">
    <text evidence="3 7">Belongs to the glycosyltransferase 8 family.</text>
</comment>
<proteinExistence type="inferred from homology"/>
<dbReference type="GO" id="GO:0005794">
    <property type="term" value="C:Golgi apparatus"/>
    <property type="evidence" value="ECO:0007669"/>
    <property type="project" value="TreeGrafter"/>
</dbReference>
<comment type="pathway">
    <text evidence="2">Glycan metabolism; pectin biosynthesis.</text>
</comment>
<dbReference type="GO" id="GO:0016020">
    <property type="term" value="C:membrane"/>
    <property type="evidence" value="ECO:0007669"/>
    <property type="project" value="UniProtKB-SubCell"/>
</dbReference>
<keyword evidence="4" id="KW-0328">Glycosyltransferase</keyword>
<evidence type="ECO:0000256" key="6">
    <source>
        <dbReference type="ARBA" id="ARBA00022968"/>
    </source>
</evidence>
<dbReference type="PANTHER" id="PTHR13778">
    <property type="entry name" value="GLYCOSYLTRANSFERASE 8 DOMAIN-CONTAINING PROTEIN"/>
    <property type="match status" value="1"/>
</dbReference>
<keyword evidence="6" id="KW-0735">Signal-anchor</keyword>
<gene>
    <name evidence="9" type="ORF">LITE_LOCUS49542</name>
</gene>
<dbReference type="SUPFAM" id="SSF53448">
    <property type="entry name" value="Nucleotide-diphospho-sugar transferases"/>
    <property type="match status" value="1"/>
</dbReference>
<dbReference type="EC" id="2.4.1.-" evidence="7"/>
<dbReference type="Proteomes" id="UP001154282">
    <property type="component" value="Unassembled WGS sequence"/>
</dbReference>
<organism evidence="9 10">
    <name type="scientific">Linum tenue</name>
    <dbReference type="NCBI Taxonomy" id="586396"/>
    <lineage>
        <taxon>Eukaryota</taxon>
        <taxon>Viridiplantae</taxon>
        <taxon>Streptophyta</taxon>
        <taxon>Embryophyta</taxon>
        <taxon>Tracheophyta</taxon>
        <taxon>Spermatophyta</taxon>
        <taxon>Magnoliopsida</taxon>
        <taxon>eudicotyledons</taxon>
        <taxon>Gunneridae</taxon>
        <taxon>Pentapetalae</taxon>
        <taxon>rosids</taxon>
        <taxon>fabids</taxon>
        <taxon>Malpighiales</taxon>
        <taxon>Linaceae</taxon>
        <taxon>Linum</taxon>
    </lineage>
</organism>
<feature type="compositionally biased region" description="Low complexity" evidence="8">
    <location>
        <begin position="126"/>
        <end position="147"/>
    </location>
</feature>
<evidence type="ECO:0000256" key="2">
    <source>
        <dbReference type="ARBA" id="ARBA00004877"/>
    </source>
</evidence>
<protein>
    <recommendedName>
        <fullName evidence="7">Hexosyltransferase</fullName>
        <ecNumber evidence="7">2.4.1.-</ecNumber>
    </recommendedName>
</protein>
<dbReference type="PANTHER" id="PTHR13778:SF5">
    <property type="entry name" value="HEXOSYLTRANSFERASE"/>
    <property type="match status" value="1"/>
</dbReference>